<evidence type="ECO:0000256" key="1">
    <source>
        <dbReference type="SAM" id="SignalP"/>
    </source>
</evidence>
<feature type="domain" description="DUF4440" evidence="2">
    <location>
        <begin position="49"/>
        <end position="137"/>
    </location>
</feature>
<feature type="chain" id="PRO_5012010445" description="DUF4440 domain-containing protein" evidence="1">
    <location>
        <begin position="26"/>
        <end position="151"/>
    </location>
</feature>
<dbReference type="InterPro" id="IPR032710">
    <property type="entry name" value="NTF2-like_dom_sf"/>
</dbReference>
<evidence type="ECO:0000259" key="2">
    <source>
        <dbReference type="Pfam" id="PF14534"/>
    </source>
</evidence>
<sequence>MRRLNSAWLSALVAMSAWPPAPGNATPYPQQPRADVHALDRAISGKDRVLERIVADDFIWVRGSGETGGKADFIDALTRSDLSILPYQSSDTLLYSSETLELWTDTNVLRGKDAGLEFVDRHHFADLWEKRDGRWVLVYVQVTRVLSQPAD</sequence>
<dbReference type="Pfam" id="PF14534">
    <property type="entry name" value="DUF4440"/>
    <property type="match status" value="1"/>
</dbReference>
<organism evidence="3 4">
    <name type="scientific">Allosphingosinicella indica</name>
    <dbReference type="NCBI Taxonomy" id="941907"/>
    <lineage>
        <taxon>Bacteria</taxon>
        <taxon>Pseudomonadati</taxon>
        <taxon>Pseudomonadota</taxon>
        <taxon>Alphaproteobacteria</taxon>
        <taxon>Sphingomonadales</taxon>
        <taxon>Sphingomonadaceae</taxon>
        <taxon>Allosphingosinicella</taxon>
    </lineage>
</organism>
<dbReference type="EMBL" id="LT840185">
    <property type="protein sequence ID" value="SMF61138.1"/>
    <property type="molecule type" value="Genomic_DNA"/>
</dbReference>
<keyword evidence="1" id="KW-0732">Signal</keyword>
<dbReference type="Gene3D" id="3.10.450.50">
    <property type="match status" value="1"/>
</dbReference>
<keyword evidence="4" id="KW-1185">Reference proteome</keyword>
<proteinExistence type="predicted"/>
<feature type="signal peptide" evidence="1">
    <location>
        <begin position="1"/>
        <end position="25"/>
    </location>
</feature>
<gene>
    <name evidence="3" type="ORF">SAMN06295910_0140</name>
</gene>
<evidence type="ECO:0000313" key="3">
    <source>
        <dbReference type="EMBL" id="SMF61138.1"/>
    </source>
</evidence>
<dbReference type="AlphaFoldDB" id="A0A1X7FYI4"/>
<evidence type="ECO:0000313" key="4">
    <source>
        <dbReference type="Proteomes" id="UP000192934"/>
    </source>
</evidence>
<accession>A0A1X7FYI4</accession>
<protein>
    <recommendedName>
        <fullName evidence="2">DUF4440 domain-containing protein</fullName>
    </recommendedName>
</protein>
<dbReference type="SUPFAM" id="SSF54427">
    <property type="entry name" value="NTF2-like"/>
    <property type="match status" value="1"/>
</dbReference>
<name>A0A1X7FYI4_9SPHN</name>
<dbReference type="InterPro" id="IPR027843">
    <property type="entry name" value="DUF4440"/>
</dbReference>
<dbReference type="Proteomes" id="UP000192934">
    <property type="component" value="Chromosome I"/>
</dbReference>
<reference evidence="4" key="1">
    <citation type="submission" date="2017-04" db="EMBL/GenBank/DDBJ databases">
        <authorList>
            <person name="Varghese N."/>
            <person name="Submissions S."/>
        </authorList>
    </citation>
    <scope>NUCLEOTIDE SEQUENCE [LARGE SCALE GENOMIC DNA]</scope>
    <source>
        <strain evidence="4">Dd16</strain>
    </source>
</reference>